<evidence type="ECO:0000313" key="2">
    <source>
        <dbReference type="Proteomes" id="UP000024635"/>
    </source>
</evidence>
<comment type="caution">
    <text evidence="1">The sequence shown here is derived from an EMBL/GenBank/DDBJ whole genome shotgun (WGS) entry which is preliminary data.</text>
</comment>
<name>A0A016VGL7_9BILA</name>
<organism evidence="1 2">
    <name type="scientific">Ancylostoma ceylanicum</name>
    <dbReference type="NCBI Taxonomy" id="53326"/>
    <lineage>
        <taxon>Eukaryota</taxon>
        <taxon>Metazoa</taxon>
        <taxon>Ecdysozoa</taxon>
        <taxon>Nematoda</taxon>
        <taxon>Chromadorea</taxon>
        <taxon>Rhabditida</taxon>
        <taxon>Rhabditina</taxon>
        <taxon>Rhabditomorpha</taxon>
        <taxon>Strongyloidea</taxon>
        <taxon>Ancylostomatidae</taxon>
        <taxon>Ancylostomatinae</taxon>
        <taxon>Ancylostoma</taxon>
    </lineage>
</organism>
<dbReference type="AlphaFoldDB" id="A0A016VGL7"/>
<accession>A0A016VGL7</accession>
<keyword evidence="2" id="KW-1185">Reference proteome</keyword>
<sequence length="66" mass="7703">MAHHLRSIVFRVCKYARIFSRNRSMRLAYGKLVLRSAAGQRFTALSVAILNHSQHRPRSFRKGLTY</sequence>
<proteinExistence type="predicted"/>
<evidence type="ECO:0000313" key="1">
    <source>
        <dbReference type="EMBL" id="EYC25903.1"/>
    </source>
</evidence>
<protein>
    <submittedName>
        <fullName evidence="1">Uncharacterized protein</fullName>
    </submittedName>
</protein>
<dbReference type="EMBL" id="JARK01001347">
    <property type="protein sequence ID" value="EYC25903.1"/>
    <property type="molecule type" value="Genomic_DNA"/>
</dbReference>
<dbReference type="Proteomes" id="UP000024635">
    <property type="component" value="Unassembled WGS sequence"/>
</dbReference>
<gene>
    <name evidence="1" type="primary">Acey_s0011.g1449</name>
    <name evidence="1" type="ORF">Y032_0011g1449</name>
</gene>
<reference evidence="2" key="1">
    <citation type="journal article" date="2015" name="Nat. Genet.">
        <title>The genome and transcriptome of the zoonotic hookworm Ancylostoma ceylanicum identify infection-specific gene families.</title>
        <authorList>
            <person name="Schwarz E.M."/>
            <person name="Hu Y."/>
            <person name="Antoshechkin I."/>
            <person name="Miller M.M."/>
            <person name="Sternberg P.W."/>
            <person name="Aroian R.V."/>
        </authorList>
    </citation>
    <scope>NUCLEOTIDE SEQUENCE</scope>
    <source>
        <strain evidence="2">HY135</strain>
    </source>
</reference>